<evidence type="ECO:0008006" key="3">
    <source>
        <dbReference type="Google" id="ProtNLM"/>
    </source>
</evidence>
<evidence type="ECO:0000313" key="1">
    <source>
        <dbReference type="EMBL" id="UOE42946.1"/>
    </source>
</evidence>
<dbReference type="EMBL" id="CP094528">
    <property type="protein sequence ID" value="UOE42946.1"/>
    <property type="molecule type" value="Genomic_DNA"/>
</dbReference>
<evidence type="ECO:0000313" key="2">
    <source>
        <dbReference type="Proteomes" id="UP000832097"/>
    </source>
</evidence>
<accession>A0ABY4BYK2</accession>
<organism evidence="1 2">
    <name type="scientific">Agromyces larvae</name>
    <dbReference type="NCBI Taxonomy" id="2929802"/>
    <lineage>
        <taxon>Bacteria</taxon>
        <taxon>Bacillati</taxon>
        <taxon>Actinomycetota</taxon>
        <taxon>Actinomycetes</taxon>
        <taxon>Micrococcales</taxon>
        <taxon>Microbacteriaceae</taxon>
        <taxon>Agromyces</taxon>
    </lineage>
</organism>
<keyword evidence="2" id="KW-1185">Reference proteome</keyword>
<gene>
    <name evidence="1" type="ORF">MTO99_12190</name>
</gene>
<name>A0ABY4BYK2_9MICO</name>
<protein>
    <recommendedName>
        <fullName evidence="3">DUF2716 domain-containing protein</fullName>
    </recommendedName>
</protein>
<dbReference type="RefSeq" id="WP_243553907.1">
    <property type="nucleotide sequence ID" value="NZ_CP094528.1"/>
</dbReference>
<dbReference type="Proteomes" id="UP000832097">
    <property type="component" value="Chromosome"/>
</dbReference>
<sequence>MRWEPEVSRGAWIVPRLDRAWGTMHVVVPRGFEAYARVFHPIGVQRPVGLTWDDVRAGGWPDSWERRSTTWAAAAADAGLTWHPLFQWERVRDTDPDRGSWNGVPVSQGWRVDSPEQGRLEPELLASITAVLARHTATPDSGCAAVWEGWGGLFGRGVVRLALVDSADDERGRVVSTTPPAVLGSEVEDGPRLSLPMREHVLFDAGVAEFADASWPTRAPWIAEPELRGESPSLIWPDDLAWVLVSEIDFDSTVVGGTAACIADLLAVPGIEAAEIPEGADLSIVGDRVNPRS</sequence>
<reference evidence="1 2" key="1">
    <citation type="submission" date="2022-03" db="EMBL/GenBank/DDBJ databases">
        <title>Mucilaginibacter sp. isolated from the gut of Protaetia brevitarsis seulensis larvae.</title>
        <authorList>
            <person name="Won M."/>
            <person name="Kim S.-J."/>
            <person name="Kwon S.-W."/>
        </authorList>
    </citation>
    <scope>NUCLEOTIDE SEQUENCE [LARGE SCALE GENOMIC DNA]</scope>
    <source>
        <strain evidence="1 2">CFWR-12</strain>
    </source>
</reference>
<proteinExistence type="predicted"/>